<dbReference type="PANTHER" id="PTHR43877">
    <property type="entry name" value="AMINOALKYLPHOSPHONATE N-ACETYLTRANSFERASE-RELATED-RELATED"/>
    <property type="match status" value="1"/>
</dbReference>
<dbReference type="KEGG" id="rru:Rru_A0962"/>
<dbReference type="STRING" id="269796.Rru_A0962"/>
<dbReference type="InterPro" id="IPR000182">
    <property type="entry name" value="GNAT_dom"/>
</dbReference>
<name>Q2RVT2_RHORT</name>
<dbReference type="PROSITE" id="PS51186">
    <property type="entry name" value="GNAT"/>
    <property type="match status" value="1"/>
</dbReference>
<sequence>MTSLLQPYSFGSETFITPWTDPVLPSPLLSLVADGVTEGYEWVGDFPTCWRERPFLDAGEGLFVAWAKEQDGGIPLGMACLSADPHVADPDTGRLRYIYIHPNGRNRRLAERLLQACLARARPRWRRLRLHTVNPLAARLYERYGFRPITGEARATHALDLGRR</sequence>
<dbReference type="AlphaFoldDB" id="Q2RVT2"/>
<keyword evidence="1" id="KW-0808">Transferase</keyword>
<evidence type="ECO:0000259" key="3">
    <source>
        <dbReference type="PROSITE" id="PS51186"/>
    </source>
</evidence>
<dbReference type="SMR" id="Q2RVT2"/>
<reference evidence="4 5" key="1">
    <citation type="journal article" date="2011" name="Stand. Genomic Sci.">
        <title>Complete genome sequence of Rhodospirillum rubrum type strain (S1).</title>
        <authorList>
            <person name="Munk A.C."/>
            <person name="Copeland A."/>
            <person name="Lucas S."/>
            <person name="Lapidus A."/>
            <person name="Del Rio T.G."/>
            <person name="Barry K."/>
            <person name="Detter J.C."/>
            <person name="Hammon N."/>
            <person name="Israni S."/>
            <person name="Pitluck S."/>
            <person name="Brettin T."/>
            <person name="Bruce D."/>
            <person name="Han C."/>
            <person name="Tapia R."/>
            <person name="Gilna P."/>
            <person name="Schmutz J."/>
            <person name="Larimer F."/>
            <person name="Land M."/>
            <person name="Kyrpides N.C."/>
            <person name="Mavromatis K."/>
            <person name="Richardson P."/>
            <person name="Rohde M."/>
            <person name="Goker M."/>
            <person name="Klenk H.P."/>
            <person name="Zhang Y."/>
            <person name="Roberts G.P."/>
            <person name="Reslewic S."/>
            <person name="Schwartz D.C."/>
        </authorList>
    </citation>
    <scope>NUCLEOTIDE SEQUENCE [LARGE SCALE GENOMIC DNA]</scope>
    <source>
        <strain evidence="5">ATCC 11170 / ATH 1.1.1 / DSM 467 / LMG 4362 / NCIMB 8255 / S1</strain>
    </source>
</reference>
<dbReference type="Gene3D" id="3.40.630.30">
    <property type="match status" value="1"/>
</dbReference>
<protein>
    <submittedName>
        <fullName evidence="4">GCN5-related N-acetyltransferase</fullName>
    </submittedName>
</protein>
<dbReference type="CDD" id="cd04301">
    <property type="entry name" value="NAT_SF"/>
    <property type="match status" value="1"/>
</dbReference>
<keyword evidence="5" id="KW-1185">Reference proteome</keyword>
<dbReference type="EMBL" id="CP000230">
    <property type="protein sequence ID" value="ABC21763.1"/>
    <property type="molecule type" value="Genomic_DNA"/>
</dbReference>
<evidence type="ECO:0000313" key="5">
    <source>
        <dbReference type="Proteomes" id="UP000001929"/>
    </source>
</evidence>
<dbReference type="InterPro" id="IPR016181">
    <property type="entry name" value="Acyl_CoA_acyltransferase"/>
</dbReference>
<dbReference type="EnsemblBacteria" id="ABC21763">
    <property type="protein sequence ID" value="ABC21763"/>
    <property type="gene ID" value="Rru_A0962"/>
</dbReference>
<accession>Q2RVT2</accession>
<evidence type="ECO:0000256" key="1">
    <source>
        <dbReference type="ARBA" id="ARBA00022679"/>
    </source>
</evidence>
<dbReference type="HOGENOM" id="CLU_119999_1_0_5"/>
<keyword evidence="2" id="KW-0012">Acyltransferase</keyword>
<dbReference type="DNASU" id="3833636"/>
<proteinExistence type="predicted"/>
<dbReference type="Proteomes" id="UP000001929">
    <property type="component" value="Chromosome"/>
</dbReference>
<dbReference type="RefSeq" id="WP_011388717.1">
    <property type="nucleotide sequence ID" value="NC_007643.1"/>
</dbReference>
<evidence type="ECO:0000313" key="4">
    <source>
        <dbReference type="EMBL" id="ABC21763.1"/>
    </source>
</evidence>
<dbReference type="Pfam" id="PF00583">
    <property type="entry name" value="Acetyltransf_1"/>
    <property type="match status" value="1"/>
</dbReference>
<gene>
    <name evidence="4" type="ordered locus">Rru_A0962</name>
</gene>
<dbReference type="eggNOG" id="COG0456">
    <property type="taxonomic scope" value="Bacteria"/>
</dbReference>
<organism evidence="4 5">
    <name type="scientific">Rhodospirillum rubrum (strain ATCC 11170 / ATH 1.1.1 / DSM 467 / LMG 4362 / NCIMB 8255 / S1)</name>
    <dbReference type="NCBI Taxonomy" id="269796"/>
    <lineage>
        <taxon>Bacteria</taxon>
        <taxon>Pseudomonadati</taxon>
        <taxon>Pseudomonadota</taxon>
        <taxon>Alphaproteobacteria</taxon>
        <taxon>Rhodospirillales</taxon>
        <taxon>Rhodospirillaceae</taxon>
        <taxon>Rhodospirillum</taxon>
    </lineage>
</organism>
<evidence type="ECO:0000256" key="2">
    <source>
        <dbReference type="ARBA" id="ARBA00023315"/>
    </source>
</evidence>
<dbReference type="InterPro" id="IPR050832">
    <property type="entry name" value="Bact_Acetyltransf"/>
</dbReference>
<dbReference type="GO" id="GO:0016747">
    <property type="term" value="F:acyltransferase activity, transferring groups other than amino-acyl groups"/>
    <property type="evidence" value="ECO:0007669"/>
    <property type="project" value="InterPro"/>
</dbReference>
<dbReference type="SUPFAM" id="SSF55729">
    <property type="entry name" value="Acyl-CoA N-acyltransferases (Nat)"/>
    <property type="match status" value="1"/>
</dbReference>
<feature type="domain" description="N-acetyltransferase" evidence="3">
    <location>
        <begin position="23"/>
        <end position="164"/>
    </location>
</feature>